<reference evidence="2 3" key="1">
    <citation type="submission" date="2018-12" db="EMBL/GenBank/DDBJ databases">
        <authorList>
            <consortium name="Pathogen Informatics"/>
        </authorList>
    </citation>
    <scope>NUCLEOTIDE SEQUENCE [LARGE SCALE GENOMIC DNA]</scope>
    <source>
        <strain evidence="2 3">NCTC6754</strain>
    </source>
</reference>
<keyword evidence="2" id="KW-0132">Cell division</keyword>
<sequence>MDLIHASATPPSVLISGSATGYYGDLGDVVVTEDEPPHNEFTHKLCARWEQIACRAQSDQTRVCLLRTGVVLAPQGGILGKMVPPFRLGLGGPVGNGRQYLAWIHIDDMVNGILWLLDNDLRGPFNMVSPYPVHNEHFCSCAGSRAASSGDYSHSGDGNSLIDGRVVSAGAGRTAGAAKTA</sequence>
<dbReference type="PANTHER" id="PTHR11092:SF0">
    <property type="entry name" value="EPIMERASE FAMILY PROTEIN SDR39U1"/>
    <property type="match status" value="1"/>
</dbReference>
<dbReference type="GO" id="GO:0051301">
    <property type="term" value="P:cell division"/>
    <property type="evidence" value="ECO:0007669"/>
    <property type="project" value="UniProtKB-KW"/>
</dbReference>
<evidence type="ECO:0000313" key="2">
    <source>
        <dbReference type="EMBL" id="VEB56562.1"/>
    </source>
</evidence>
<dbReference type="InterPro" id="IPR036291">
    <property type="entry name" value="NAD(P)-bd_dom_sf"/>
</dbReference>
<protein>
    <submittedName>
        <fullName evidence="2">Cell division inhibitor</fullName>
    </submittedName>
</protein>
<evidence type="ECO:0000313" key="3">
    <source>
        <dbReference type="Proteomes" id="UP000269208"/>
    </source>
</evidence>
<accession>A0A3S5DMN4</accession>
<dbReference type="EMBL" id="LR134190">
    <property type="protein sequence ID" value="VEB56562.1"/>
    <property type="molecule type" value="Genomic_DNA"/>
</dbReference>
<feature type="domain" description="NAD-dependent epimerase/dehydratase" evidence="1">
    <location>
        <begin position="5"/>
        <end position="119"/>
    </location>
</feature>
<dbReference type="Proteomes" id="UP000269208">
    <property type="component" value="Chromosome"/>
</dbReference>
<evidence type="ECO:0000259" key="1">
    <source>
        <dbReference type="Pfam" id="PF01370"/>
    </source>
</evidence>
<dbReference type="Pfam" id="PF01370">
    <property type="entry name" value="Epimerase"/>
    <property type="match status" value="1"/>
</dbReference>
<dbReference type="PANTHER" id="PTHR11092">
    <property type="entry name" value="SUGAR NUCLEOTIDE EPIMERASE RELATED"/>
    <property type="match status" value="1"/>
</dbReference>
<dbReference type="SUPFAM" id="SSF51735">
    <property type="entry name" value="NAD(P)-binding Rossmann-fold domains"/>
    <property type="match status" value="1"/>
</dbReference>
<dbReference type="AlphaFoldDB" id="A0A3S5DMN4"/>
<proteinExistence type="predicted"/>
<dbReference type="Gene3D" id="3.40.50.720">
    <property type="entry name" value="NAD(P)-binding Rossmann-like Domain"/>
    <property type="match status" value="1"/>
</dbReference>
<organism evidence="2 3">
    <name type="scientific">Salmonella enterica I</name>
    <dbReference type="NCBI Taxonomy" id="59201"/>
    <lineage>
        <taxon>Bacteria</taxon>
        <taxon>Pseudomonadati</taxon>
        <taxon>Pseudomonadota</taxon>
        <taxon>Gammaproteobacteria</taxon>
        <taxon>Enterobacterales</taxon>
        <taxon>Enterobacteriaceae</taxon>
        <taxon>Salmonella</taxon>
    </lineage>
</organism>
<keyword evidence="2" id="KW-0131">Cell cycle</keyword>
<name>A0A3S5DMN4_SALET</name>
<dbReference type="InterPro" id="IPR001509">
    <property type="entry name" value="Epimerase_deHydtase"/>
</dbReference>
<gene>
    <name evidence="2" type="ORF">NCTC6754_04436</name>
</gene>